<accession>A0ABW9J428</accession>
<dbReference type="EMBL" id="SSHJ02000005">
    <property type="protein sequence ID" value="MFN0255283.1"/>
    <property type="molecule type" value="Genomic_DNA"/>
</dbReference>
<dbReference type="Gene3D" id="3.40.50.300">
    <property type="entry name" value="P-loop containing nucleotide triphosphate hydrolases"/>
    <property type="match status" value="1"/>
</dbReference>
<keyword evidence="2" id="KW-1185">Reference proteome</keyword>
<comment type="caution">
    <text evidence="1">The sequence shown here is derived from an EMBL/GenBank/DDBJ whole genome shotgun (WGS) entry which is preliminary data.</text>
</comment>
<organism evidence="1 2">
    <name type="scientific">Pedobacter ureilyticus</name>
    <dbReference type="NCBI Taxonomy" id="1393051"/>
    <lineage>
        <taxon>Bacteria</taxon>
        <taxon>Pseudomonadati</taxon>
        <taxon>Bacteroidota</taxon>
        <taxon>Sphingobacteriia</taxon>
        <taxon>Sphingobacteriales</taxon>
        <taxon>Sphingobacteriaceae</taxon>
        <taxon>Pedobacter</taxon>
    </lineage>
</organism>
<evidence type="ECO:0000313" key="1">
    <source>
        <dbReference type="EMBL" id="MFN0255283.1"/>
    </source>
</evidence>
<protein>
    <recommendedName>
        <fullName evidence="3">Sulfotransferase family protein</fullName>
    </recommendedName>
</protein>
<name>A0ABW9J428_9SPHI</name>
<reference evidence="1 2" key="1">
    <citation type="submission" date="2024-12" db="EMBL/GenBank/DDBJ databases">
        <authorList>
            <person name="Hu S."/>
        </authorList>
    </citation>
    <scope>NUCLEOTIDE SEQUENCE [LARGE SCALE GENOMIC DNA]</scope>
    <source>
        <strain evidence="1 2">THG-T11</strain>
    </source>
</reference>
<sequence>MRELDANISENEIEELFKKTTAWYGQNRTKEYQKYFIKLDSWHIHFYERLRKWFPETPFYFLSREPNAVVTSHLKRRGIHAIPGYVNSSLLKINLTEQHYQDFNYYTEIVLDNFYKGYLNVLAEHHPLNYFYDYGSGSNEMLYHFYQKILVQNSVPEENLQRLTKHSKDASVIFNGDEKVSYQIKHVDVILNYKLLLEKISSLSCAK</sequence>
<evidence type="ECO:0000313" key="2">
    <source>
        <dbReference type="Proteomes" id="UP001517247"/>
    </source>
</evidence>
<proteinExistence type="predicted"/>
<evidence type="ECO:0008006" key="3">
    <source>
        <dbReference type="Google" id="ProtNLM"/>
    </source>
</evidence>
<dbReference type="RefSeq" id="WP_138722396.1">
    <property type="nucleotide sequence ID" value="NZ_SSHJ02000005.1"/>
</dbReference>
<gene>
    <name evidence="1" type="ORF">E6A44_006845</name>
</gene>
<dbReference type="Proteomes" id="UP001517247">
    <property type="component" value="Unassembled WGS sequence"/>
</dbReference>
<dbReference type="InterPro" id="IPR027417">
    <property type="entry name" value="P-loop_NTPase"/>
</dbReference>